<feature type="region of interest" description="Disordered" evidence="1">
    <location>
        <begin position="516"/>
        <end position="545"/>
    </location>
</feature>
<keyword evidence="3" id="KW-1185">Reference proteome</keyword>
<evidence type="ECO:0000256" key="1">
    <source>
        <dbReference type="SAM" id="MobiDB-lite"/>
    </source>
</evidence>
<gene>
    <name evidence="2" type="ORF">Moror_6193</name>
</gene>
<dbReference type="AlphaFoldDB" id="V2WCD4"/>
<dbReference type="Proteomes" id="UP000017559">
    <property type="component" value="Unassembled WGS sequence"/>
</dbReference>
<accession>V2WCD4</accession>
<proteinExistence type="predicted"/>
<dbReference type="OrthoDB" id="3063557at2759"/>
<protein>
    <recommendedName>
        <fullName evidence="4">Protein kinase domain-containing protein</fullName>
    </recommendedName>
</protein>
<comment type="caution">
    <text evidence="2">The sequence shown here is derived from an EMBL/GenBank/DDBJ whole genome shotgun (WGS) entry which is preliminary data.</text>
</comment>
<organism evidence="2 3">
    <name type="scientific">Moniliophthora roreri (strain MCA 2997)</name>
    <name type="common">Cocoa frosty pod rot fungus</name>
    <name type="synonym">Crinipellis roreri</name>
    <dbReference type="NCBI Taxonomy" id="1381753"/>
    <lineage>
        <taxon>Eukaryota</taxon>
        <taxon>Fungi</taxon>
        <taxon>Dikarya</taxon>
        <taxon>Basidiomycota</taxon>
        <taxon>Agaricomycotina</taxon>
        <taxon>Agaricomycetes</taxon>
        <taxon>Agaricomycetidae</taxon>
        <taxon>Agaricales</taxon>
        <taxon>Marasmiineae</taxon>
        <taxon>Marasmiaceae</taxon>
        <taxon>Moniliophthora</taxon>
    </lineage>
</organism>
<feature type="compositionally biased region" description="Low complexity" evidence="1">
    <location>
        <begin position="519"/>
        <end position="529"/>
    </location>
</feature>
<evidence type="ECO:0008006" key="4">
    <source>
        <dbReference type="Google" id="ProtNLM"/>
    </source>
</evidence>
<name>V2WCD4_MONRO</name>
<dbReference type="KEGG" id="mrr:Moror_6193"/>
<sequence>MAFLQGSSNAAIAGGQFTNIQGSQYNTNIYPPIHQERESTIWDDYRRVRTGDVYVTRVVGESAVKREYEKGWREVMARRIISLARVEGKDKEFLHVAYDGPDAFKAFAMDFEQFSSIKHPNFTQLLGYNDNQCGLPALIFHDELIPLERIIVMGGVVSPVLRAYFEHQFDILQIADDFLDVGELWVDSRTGTLRRGPYIRTSFVQSPFSTKSNSILKDHFCPLSIQTYKDTSTIFNYLTRMVSTHAILRGIRASSAGVVEWLYNEDALFSLRFFAGTVYNRHRRKIIAKHVDARARWYYKMTGAINIPDVMVESQTIMEDGSNRFMLTPMDIQNMQDISLQYTLCPGDEYFKSCNSWLTQAHGVFDQFGLHEDEWEDYSMCYTFQFVLQRKKPLSRVAYTPLVAAPAYLFIRPIPRPSDDVTVWKSWVEGQFYFWSFDPSGQQKISAVTQALLRLPSFTLGLFIVHRYWDSSHYETVKKLHRHCGFDPRKSDLTHSLGLPILEVIGDDDRFRILEEDSSSSSTSSDISEPCNEPEADDDFMSSESDEEIVLYPRSAAAL</sequence>
<reference evidence="2 3" key="1">
    <citation type="journal article" date="2014" name="BMC Genomics">
        <title>Genome and secretome analysis of the hemibiotrophic fungal pathogen, Moniliophthora roreri, which causes frosty pod rot disease of cacao: mechanisms of the biotrophic and necrotrophic phases.</title>
        <authorList>
            <person name="Meinhardt L.W."/>
            <person name="Costa G.G.L."/>
            <person name="Thomazella D.P.T."/>
            <person name="Teixeira P.J.P.L."/>
            <person name="Carazzolle M.F."/>
            <person name="Schuster S.C."/>
            <person name="Carlson J.E."/>
            <person name="Guiltinan M.J."/>
            <person name="Mieczkowski P."/>
            <person name="Farmer A."/>
            <person name="Ramaraj T."/>
            <person name="Crozier J."/>
            <person name="Davis R.E."/>
            <person name="Shao J."/>
            <person name="Melnick R.L."/>
            <person name="Pereira G.A.G."/>
            <person name="Bailey B.A."/>
        </authorList>
    </citation>
    <scope>NUCLEOTIDE SEQUENCE [LARGE SCALE GENOMIC DNA]</scope>
    <source>
        <strain evidence="2 3">MCA 2997</strain>
    </source>
</reference>
<dbReference type="EMBL" id="AWSO01001293">
    <property type="protein sequence ID" value="ESK84483.1"/>
    <property type="molecule type" value="Genomic_DNA"/>
</dbReference>
<evidence type="ECO:0000313" key="2">
    <source>
        <dbReference type="EMBL" id="ESK84483.1"/>
    </source>
</evidence>
<dbReference type="HOGENOM" id="CLU_025147_0_0_1"/>
<feature type="compositionally biased region" description="Acidic residues" evidence="1">
    <location>
        <begin position="532"/>
        <end position="545"/>
    </location>
</feature>
<evidence type="ECO:0000313" key="3">
    <source>
        <dbReference type="Proteomes" id="UP000017559"/>
    </source>
</evidence>